<organism evidence="2 3">
    <name type="scientific">Cellulomonas rhizosphaerae</name>
    <dbReference type="NCBI Taxonomy" id="2293719"/>
    <lineage>
        <taxon>Bacteria</taxon>
        <taxon>Bacillati</taxon>
        <taxon>Actinomycetota</taxon>
        <taxon>Actinomycetes</taxon>
        <taxon>Micrococcales</taxon>
        <taxon>Cellulomonadaceae</taxon>
        <taxon>Cellulomonas</taxon>
    </lineage>
</organism>
<reference evidence="2 3" key="1">
    <citation type="submission" date="2018-08" db="EMBL/GenBank/DDBJ databases">
        <title>Cellulomonas rhizosphaerae sp. nov., a novel actinomycete isolated from soil.</title>
        <authorList>
            <person name="Tian Y."/>
        </authorList>
    </citation>
    <scope>NUCLEOTIDE SEQUENCE [LARGE SCALE GENOMIC DNA]</scope>
    <source>
        <strain evidence="2 3">NEAU-TCZ24</strain>
    </source>
</reference>
<dbReference type="RefSeq" id="WP_118768682.1">
    <property type="nucleotide sequence ID" value="NZ_QWKP01000223.1"/>
</dbReference>
<evidence type="ECO:0000313" key="3">
    <source>
        <dbReference type="Proteomes" id="UP000283374"/>
    </source>
</evidence>
<dbReference type="AlphaFoldDB" id="A0A413RGZ7"/>
<gene>
    <name evidence="2" type="ORF">D1825_17395</name>
</gene>
<keyword evidence="3" id="KW-1185">Reference proteome</keyword>
<evidence type="ECO:0000313" key="2">
    <source>
        <dbReference type="EMBL" id="RHA37070.1"/>
    </source>
</evidence>
<dbReference type="EMBL" id="QWKP01000223">
    <property type="protein sequence ID" value="RHA37070.1"/>
    <property type="molecule type" value="Genomic_DNA"/>
</dbReference>
<feature type="compositionally biased region" description="Low complexity" evidence="1">
    <location>
        <begin position="300"/>
        <end position="309"/>
    </location>
</feature>
<dbReference type="OrthoDB" id="1490305at2"/>
<dbReference type="Proteomes" id="UP000283374">
    <property type="component" value="Unassembled WGS sequence"/>
</dbReference>
<name>A0A413RGZ7_9CELL</name>
<evidence type="ECO:0000256" key="1">
    <source>
        <dbReference type="SAM" id="MobiDB-lite"/>
    </source>
</evidence>
<sequence>MDRISRPYWLRATGSQVPWASVLRGQLVGVPGLNATTHVSDSVAPWIRNAAAELKERAVDVQLRWQCNPLLGVPFGPFTVWVGRPRPKVRKVDVQVREHDDGLTLRLPTIAAIVVVDCQVVDTSQPVGIIGTYRGGGLTEAMGAAAVSVPGGGRAILQLKTAGITRVLLTNGTDPQVQIVPLQEIVDDPGWKPIELVGLPVDSPWSGTDYDTSKQGIISALTDPVTAAHQRLDRGGPPLGWAPVTATGHAVSPAWRAPDPTGLLKEIVGDLLPRIDRLYRPGRTPADQAALADSPPVDPPSSGGRTSSLATTATLSPLSLLTLPASADPFLALATGFGTAYPATQLPRGEGLEFMVTADYPDTPARTGPVQVAAYIPEPEPHIATTTPHALTTRRSGLLAPEVRDGAWRESVQVQWDRVPGSVAMGRPTSGVVARYTGASAAEVLVDERLAGDRRALVLVPDGPSPTPAFNRTSMVDADVEIPLGSGGRHVGYPIAVQDVFGVWSPWADAPWDGDEPGPPGPHVVGVSLTSSYTGSTTCPATLTVEVSVEWGDRTPSSVALAAVLFRTPTAAAPPPAGVDPVLPAPAGAFRRDVTLPFAGETLTGPGDVTIEHLNEAGDAVVAPGSAQGASGRRYRVTIPVPTLDFSTTPRWGVQVWARVPLVVVGDAGWLPDPAHPAIAGVASPVPVPPILPPAPPGVPIGSTPDAQGRSHVRVHWSVASGAALDGRKGIAVWEAAETSLRQAAGLAQKAPDGTLPGVRLAQLWAAYDAMTPTARRAAFRRLLELPGTARETDVALPAGSTDIHLFTVTTLSPTGVASDWPTGSPAHTVLQSVAAPRLRRPGPPRVRTVLGAAGTVSVSLSADSDVPVASFLLYRTRSAEAALRPETMGPAFATVPAVAPAPGAPVDPASGLALYSGSWSGAFDASWDDWHVRAVAVPVDTVPVEAVRGLPSPASDDVVVRVRPSGPPDLAPLVATVFGGGHDGVLVTTSTSSTSRTLADGAFRVSAVADGIGSVDPLALGLVPAGPVTGTAPPAPFALVAGARAAGRTPLALWFTRPVATSPVAVSVTLVDPAGRSSVQSVTVPAWVPDPPSLELVSVQLLAGYVLARVRSDAPLEDLPPTVLTVLVSASRRTFPPIRLPLRVPAADPTAAQAVREALHRLDLPDALSSDVLKDVRLPGLPGPVTLPVSLSVALPDIPRRARISTAPIVVTRATLEQPHEYDVVIRVAPPFTLRVSLLTGDGRATQVSRAVRAGS</sequence>
<protein>
    <submittedName>
        <fullName evidence="2">Uncharacterized protein</fullName>
    </submittedName>
</protein>
<accession>A0A413RGZ7</accession>
<proteinExistence type="predicted"/>
<feature type="region of interest" description="Disordered" evidence="1">
    <location>
        <begin position="285"/>
        <end position="309"/>
    </location>
</feature>
<comment type="caution">
    <text evidence="2">The sequence shown here is derived from an EMBL/GenBank/DDBJ whole genome shotgun (WGS) entry which is preliminary data.</text>
</comment>